<dbReference type="NCBIfam" id="TIGR00792">
    <property type="entry name" value="gph"/>
    <property type="match status" value="1"/>
</dbReference>
<feature type="transmembrane region" description="Helical" evidence="1">
    <location>
        <begin position="21"/>
        <end position="45"/>
    </location>
</feature>
<organism evidence="2 3">
    <name type="scientific">Agromyces ramosus</name>
    <dbReference type="NCBI Taxonomy" id="33879"/>
    <lineage>
        <taxon>Bacteria</taxon>
        <taxon>Bacillati</taxon>
        <taxon>Actinomycetota</taxon>
        <taxon>Actinomycetes</taxon>
        <taxon>Micrococcales</taxon>
        <taxon>Microbacteriaceae</taxon>
        <taxon>Agromyces</taxon>
    </lineage>
</organism>
<proteinExistence type="predicted"/>
<dbReference type="Gene3D" id="1.20.1250.20">
    <property type="entry name" value="MFS general substrate transporter like domains"/>
    <property type="match status" value="2"/>
</dbReference>
<comment type="caution">
    <text evidence="2">The sequence shown here is derived from an EMBL/GenBank/DDBJ whole genome shotgun (WGS) entry which is preliminary data.</text>
</comment>
<feature type="transmembrane region" description="Helical" evidence="1">
    <location>
        <begin position="51"/>
        <end position="73"/>
    </location>
</feature>
<evidence type="ECO:0000256" key="1">
    <source>
        <dbReference type="SAM" id="Phobius"/>
    </source>
</evidence>
<reference evidence="2 3" key="1">
    <citation type="submission" date="2019-02" db="EMBL/GenBank/DDBJ databases">
        <title>Genomic Encyclopedia of Type Strains, Phase IV (KMG-IV): sequencing the most valuable type-strain genomes for metagenomic binning, comparative biology and taxonomic classification.</title>
        <authorList>
            <person name="Goeker M."/>
        </authorList>
    </citation>
    <scope>NUCLEOTIDE SEQUENCE [LARGE SCALE GENOMIC DNA]</scope>
    <source>
        <strain evidence="2 3">DSM 43045</strain>
    </source>
</reference>
<dbReference type="RefSeq" id="WP_130353345.1">
    <property type="nucleotide sequence ID" value="NZ_SGWY01000003.1"/>
</dbReference>
<dbReference type="GO" id="GO:0015293">
    <property type="term" value="F:symporter activity"/>
    <property type="evidence" value="ECO:0007669"/>
    <property type="project" value="InterPro"/>
</dbReference>
<feature type="transmembrane region" description="Helical" evidence="1">
    <location>
        <begin position="123"/>
        <end position="150"/>
    </location>
</feature>
<evidence type="ECO:0000313" key="2">
    <source>
        <dbReference type="EMBL" id="RZS64057.1"/>
    </source>
</evidence>
<dbReference type="GO" id="GO:0006814">
    <property type="term" value="P:sodium ion transport"/>
    <property type="evidence" value="ECO:0007669"/>
    <property type="project" value="InterPro"/>
</dbReference>
<keyword evidence="3" id="KW-1185">Reference proteome</keyword>
<dbReference type="SUPFAM" id="SSF103473">
    <property type="entry name" value="MFS general substrate transporter"/>
    <property type="match status" value="1"/>
</dbReference>
<feature type="transmembrane region" description="Helical" evidence="1">
    <location>
        <begin position="94"/>
        <end position="111"/>
    </location>
</feature>
<sequence length="450" mass="47594">MTATAKQTSTGPAVAPRRQRIAVISAGFGQNFVLTTVSTFILVYLLQYAGISTAGLAVVTVIITVSKIVDAILDPVMGSIIDMTRTRWGKLRPYILFSAAPVALLSGLLFTVPDTAEPVKLVYFGVCYVLWSLAYTVCDVPFWGLIGSAFSDPVERTRVIGMVRAFGAIALGLATLGMPWLARLLSSGPQTTSSGWSLAVFITSVLGMAVFLLAFFFTRERQTTAASTGLSMRQLATTLFRNTPLLMVLLGSVLGFGRFIVQAGGAVFVVIAYGDEGTFTLVGAAIILGMVVSSFLTPLLLRHLTGRTLIVGSSLVAAALYVAMYLVGFANLGAILVFIFLTGLTLGIFLVTQATMIADSVDDAERRLGVRNDGISFASLTFATKIMNALAVLVFGAFVVMAGYEAGVTVTPAMQDLVFASITLVPAASCLISAIPFLFYRLGAPPAPRP</sequence>
<feature type="transmembrane region" description="Helical" evidence="1">
    <location>
        <begin position="418"/>
        <end position="440"/>
    </location>
</feature>
<dbReference type="GO" id="GO:0008643">
    <property type="term" value="P:carbohydrate transport"/>
    <property type="evidence" value="ECO:0007669"/>
    <property type="project" value="InterPro"/>
</dbReference>
<feature type="transmembrane region" description="Helical" evidence="1">
    <location>
        <begin position="279"/>
        <end position="301"/>
    </location>
</feature>
<dbReference type="InterPro" id="IPR001927">
    <property type="entry name" value="Na/Gal_symport"/>
</dbReference>
<dbReference type="AlphaFoldDB" id="A0A4Q7M9V9"/>
<dbReference type="PANTHER" id="PTHR11328">
    <property type="entry name" value="MAJOR FACILITATOR SUPERFAMILY DOMAIN-CONTAINING PROTEIN"/>
    <property type="match status" value="1"/>
</dbReference>
<feature type="transmembrane region" description="Helical" evidence="1">
    <location>
        <begin position="333"/>
        <end position="354"/>
    </location>
</feature>
<dbReference type="EMBL" id="SGWY01000003">
    <property type="protein sequence ID" value="RZS64057.1"/>
    <property type="molecule type" value="Genomic_DNA"/>
</dbReference>
<dbReference type="PANTHER" id="PTHR11328:SF24">
    <property type="entry name" value="MAJOR FACILITATOR SUPERFAMILY (MFS) PROFILE DOMAIN-CONTAINING PROTEIN"/>
    <property type="match status" value="1"/>
</dbReference>
<feature type="transmembrane region" description="Helical" evidence="1">
    <location>
        <begin position="245"/>
        <end position="273"/>
    </location>
</feature>
<keyword evidence="1" id="KW-0812">Transmembrane</keyword>
<feature type="transmembrane region" description="Helical" evidence="1">
    <location>
        <begin position="308"/>
        <end position="327"/>
    </location>
</feature>
<dbReference type="GO" id="GO:0005886">
    <property type="term" value="C:plasma membrane"/>
    <property type="evidence" value="ECO:0007669"/>
    <property type="project" value="TreeGrafter"/>
</dbReference>
<gene>
    <name evidence="2" type="ORF">EV187_2431</name>
</gene>
<protein>
    <submittedName>
        <fullName evidence="2">GPH family glycoside/pentoside/hexuronide:cation symporter</fullName>
    </submittedName>
</protein>
<dbReference type="OrthoDB" id="181905at2"/>
<feature type="transmembrane region" description="Helical" evidence="1">
    <location>
        <begin position="162"/>
        <end position="182"/>
    </location>
</feature>
<evidence type="ECO:0000313" key="3">
    <source>
        <dbReference type="Proteomes" id="UP000293289"/>
    </source>
</evidence>
<name>A0A4Q7M9V9_9MICO</name>
<dbReference type="InterPro" id="IPR036259">
    <property type="entry name" value="MFS_trans_sf"/>
</dbReference>
<dbReference type="Pfam" id="PF13347">
    <property type="entry name" value="MFS_2"/>
    <property type="match status" value="1"/>
</dbReference>
<feature type="transmembrane region" description="Helical" evidence="1">
    <location>
        <begin position="375"/>
        <end position="398"/>
    </location>
</feature>
<accession>A0A4Q7M9V9</accession>
<keyword evidence="1" id="KW-1133">Transmembrane helix</keyword>
<dbReference type="Proteomes" id="UP000293289">
    <property type="component" value="Unassembled WGS sequence"/>
</dbReference>
<keyword evidence="1" id="KW-0472">Membrane</keyword>
<feature type="transmembrane region" description="Helical" evidence="1">
    <location>
        <begin position="194"/>
        <end position="217"/>
    </location>
</feature>
<dbReference type="InterPro" id="IPR039672">
    <property type="entry name" value="MFS_2"/>
</dbReference>